<name>A0ABP4PG48_9ACTN</name>
<gene>
    <name evidence="2" type="ORF">GCM10009789_37600</name>
</gene>
<organism evidence="2 3">
    <name type="scientific">Kribbella sancticallisti</name>
    <dbReference type="NCBI Taxonomy" id="460087"/>
    <lineage>
        <taxon>Bacteria</taxon>
        <taxon>Bacillati</taxon>
        <taxon>Actinomycetota</taxon>
        <taxon>Actinomycetes</taxon>
        <taxon>Propionibacteriales</taxon>
        <taxon>Kribbellaceae</taxon>
        <taxon>Kribbella</taxon>
    </lineage>
</organism>
<protein>
    <submittedName>
        <fullName evidence="2">Uncharacterized protein</fullName>
    </submittedName>
</protein>
<keyword evidence="3" id="KW-1185">Reference proteome</keyword>
<accession>A0ABP4PG48</accession>
<evidence type="ECO:0000313" key="2">
    <source>
        <dbReference type="EMBL" id="GAA1580269.1"/>
    </source>
</evidence>
<proteinExistence type="predicted"/>
<dbReference type="EMBL" id="BAAAOS010000020">
    <property type="protein sequence ID" value="GAA1580269.1"/>
    <property type="molecule type" value="Genomic_DNA"/>
</dbReference>
<dbReference type="Proteomes" id="UP001500393">
    <property type="component" value="Unassembled WGS sequence"/>
</dbReference>
<feature type="region of interest" description="Disordered" evidence="1">
    <location>
        <begin position="269"/>
        <end position="306"/>
    </location>
</feature>
<evidence type="ECO:0000256" key="1">
    <source>
        <dbReference type="SAM" id="MobiDB-lite"/>
    </source>
</evidence>
<sequence>MDRCDGLATYGQFCAFPPARHELGERFGGVFGWAVAEGCLLPKDVHFASARRVGRVSAFLEKRGQVRLDLLGSGRELGDEFVGYGVDVERRIALGTAFAELPVHAETARQVVREEHIVDLRHGNRGAIQDATVERSPRPLRTLNPVGDNDMGVELRVAAAGVPVIERCGDQTAGVDLRDAVLAGPGERCVLLDERQDVLDGFVMRRDDLLLCPYVGGSPQRRDGFHGGEGEVEPGDRLPRLLAHLVPSDQRDRVRTFGLAERWGETTNSLPDPLLRSFENSIHAGQASSPSTDPPRVRTARPSVPR</sequence>
<evidence type="ECO:0000313" key="3">
    <source>
        <dbReference type="Proteomes" id="UP001500393"/>
    </source>
</evidence>
<reference evidence="3" key="1">
    <citation type="journal article" date="2019" name="Int. J. Syst. Evol. Microbiol.">
        <title>The Global Catalogue of Microorganisms (GCM) 10K type strain sequencing project: providing services to taxonomists for standard genome sequencing and annotation.</title>
        <authorList>
            <consortium name="The Broad Institute Genomics Platform"/>
            <consortium name="The Broad Institute Genome Sequencing Center for Infectious Disease"/>
            <person name="Wu L."/>
            <person name="Ma J."/>
        </authorList>
    </citation>
    <scope>NUCLEOTIDE SEQUENCE [LARGE SCALE GENOMIC DNA]</scope>
    <source>
        <strain evidence="3">JCM 14969</strain>
    </source>
</reference>
<comment type="caution">
    <text evidence="2">The sequence shown here is derived from an EMBL/GenBank/DDBJ whole genome shotgun (WGS) entry which is preliminary data.</text>
</comment>